<dbReference type="SMART" id="SM01022">
    <property type="entry name" value="ASCH"/>
    <property type="match status" value="1"/>
</dbReference>
<proteinExistence type="predicted"/>
<dbReference type="EMBL" id="MHHS01000028">
    <property type="protein sequence ID" value="OGY36911.1"/>
    <property type="molecule type" value="Genomic_DNA"/>
</dbReference>
<dbReference type="SUPFAM" id="SSF88697">
    <property type="entry name" value="PUA domain-like"/>
    <property type="match status" value="1"/>
</dbReference>
<sequence>MQQYQMKLSKEPYNNIASGKKVIESRLFDEKRQQISIGDTITFSENDKPENTVTTDVKGLLRYQTFKELFADHDPSLFGEESRDFLLNQIKQFYSDEDEQKYGVVGIRIQLLD</sequence>
<gene>
    <name evidence="2" type="ORF">A3E36_02235</name>
</gene>
<dbReference type="InterPro" id="IPR016645">
    <property type="entry name" value="UCP016134"/>
</dbReference>
<dbReference type="Gene3D" id="2.30.130.30">
    <property type="entry name" value="Hypothetical protein"/>
    <property type="match status" value="1"/>
</dbReference>
<dbReference type="InterPro" id="IPR015947">
    <property type="entry name" value="PUA-like_sf"/>
</dbReference>
<evidence type="ECO:0000313" key="3">
    <source>
        <dbReference type="Proteomes" id="UP000177941"/>
    </source>
</evidence>
<name>A0A1G1XAJ7_9BACT</name>
<evidence type="ECO:0000259" key="1">
    <source>
        <dbReference type="SMART" id="SM01022"/>
    </source>
</evidence>
<organism evidence="2 3">
    <name type="scientific">Candidatus Andersenbacteria bacterium RIFCSPHIGHO2_12_FULL_45_11b</name>
    <dbReference type="NCBI Taxonomy" id="1797282"/>
    <lineage>
        <taxon>Bacteria</taxon>
        <taxon>Candidatus Anderseniibacteriota</taxon>
    </lineage>
</organism>
<dbReference type="PIRSF" id="PIRSF016134">
    <property type="entry name" value="UCP016134"/>
    <property type="match status" value="1"/>
</dbReference>
<dbReference type="Proteomes" id="UP000177941">
    <property type="component" value="Unassembled WGS sequence"/>
</dbReference>
<dbReference type="AlphaFoldDB" id="A0A1G1XAJ7"/>
<evidence type="ECO:0000313" key="2">
    <source>
        <dbReference type="EMBL" id="OGY36911.1"/>
    </source>
</evidence>
<comment type="caution">
    <text evidence="2">The sequence shown here is derived from an EMBL/GenBank/DDBJ whole genome shotgun (WGS) entry which is preliminary data.</text>
</comment>
<dbReference type="InterPro" id="IPR007374">
    <property type="entry name" value="ASCH_domain"/>
</dbReference>
<dbReference type="Pfam" id="PF04266">
    <property type="entry name" value="ASCH"/>
    <property type="match status" value="1"/>
</dbReference>
<accession>A0A1G1XAJ7</accession>
<protein>
    <recommendedName>
        <fullName evidence="1">ASCH domain-containing protein</fullName>
    </recommendedName>
</protein>
<reference evidence="2 3" key="1">
    <citation type="journal article" date="2016" name="Nat. Commun.">
        <title>Thousands of microbial genomes shed light on interconnected biogeochemical processes in an aquifer system.</title>
        <authorList>
            <person name="Anantharaman K."/>
            <person name="Brown C.T."/>
            <person name="Hug L.A."/>
            <person name="Sharon I."/>
            <person name="Castelle C.J."/>
            <person name="Probst A.J."/>
            <person name="Thomas B.C."/>
            <person name="Singh A."/>
            <person name="Wilkins M.J."/>
            <person name="Karaoz U."/>
            <person name="Brodie E.L."/>
            <person name="Williams K.H."/>
            <person name="Hubbard S.S."/>
            <person name="Banfield J.F."/>
        </authorList>
    </citation>
    <scope>NUCLEOTIDE SEQUENCE [LARGE SCALE GENOMIC DNA]</scope>
</reference>
<feature type="domain" description="ASCH" evidence="1">
    <location>
        <begin position="6"/>
        <end position="113"/>
    </location>
</feature>